<dbReference type="Pfam" id="PF06863">
    <property type="entry name" value="DUF1254"/>
    <property type="match status" value="1"/>
</dbReference>
<name>A4A2W6_9BACT</name>
<dbReference type="OrthoDB" id="40820at2"/>
<evidence type="ECO:0000259" key="2">
    <source>
        <dbReference type="Pfam" id="PF06863"/>
    </source>
</evidence>
<proteinExistence type="predicted"/>
<feature type="domain" description="DUF1254" evidence="2">
    <location>
        <begin position="84"/>
        <end position="215"/>
    </location>
</feature>
<gene>
    <name evidence="3" type="ORF">DSM3645_17961</name>
</gene>
<protein>
    <recommendedName>
        <fullName evidence="5">DUF1254 domain-containing protein</fullName>
    </recommendedName>
</protein>
<dbReference type="PANTHER" id="PTHR36509:SF2">
    <property type="entry name" value="BLL3101 PROTEIN"/>
    <property type="match status" value="1"/>
</dbReference>
<dbReference type="RefSeq" id="WP_002651484.1">
    <property type="nucleotide sequence ID" value="NZ_CH672376.1"/>
</dbReference>
<evidence type="ECO:0000259" key="1">
    <source>
        <dbReference type="Pfam" id="PF06742"/>
    </source>
</evidence>
<dbReference type="Pfam" id="PF06742">
    <property type="entry name" value="DUF1214"/>
    <property type="match status" value="1"/>
</dbReference>
<dbReference type="EMBL" id="AANZ01000053">
    <property type="protein sequence ID" value="EAQ76896.1"/>
    <property type="molecule type" value="Genomic_DNA"/>
</dbReference>
<accession>A4A2W6</accession>
<comment type="caution">
    <text evidence="3">The sequence shown here is derived from an EMBL/GenBank/DDBJ whole genome shotgun (WGS) entry which is preliminary data.</text>
</comment>
<dbReference type="PANTHER" id="PTHR36509">
    <property type="entry name" value="BLL3101 PROTEIN"/>
    <property type="match status" value="1"/>
</dbReference>
<organism evidence="3 4">
    <name type="scientific">Blastopirellula marina DSM 3645</name>
    <dbReference type="NCBI Taxonomy" id="314230"/>
    <lineage>
        <taxon>Bacteria</taxon>
        <taxon>Pseudomonadati</taxon>
        <taxon>Planctomycetota</taxon>
        <taxon>Planctomycetia</taxon>
        <taxon>Pirellulales</taxon>
        <taxon>Pirellulaceae</taxon>
        <taxon>Blastopirellula</taxon>
    </lineage>
</organism>
<dbReference type="InterPro" id="IPR010621">
    <property type="entry name" value="DUF1214"/>
</dbReference>
<dbReference type="SUPFAM" id="SSF160935">
    <property type="entry name" value="VPA0735-like"/>
    <property type="match status" value="1"/>
</dbReference>
<evidence type="ECO:0000313" key="4">
    <source>
        <dbReference type="Proteomes" id="UP000004358"/>
    </source>
</evidence>
<reference evidence="3 4" key="1">
    <citation type="submission" date="2006-02" db="EMBL/GenBank/DDBJ databases">
        <authorList>
            <person name="Amann R."/>
            <person name="Ferriera S."/>
            <person name="Johnson J."/>
            <person name="Kravitz S."/>
            <person name="Halpern A."/>
            <person name="Remington K."/>
            <person name="Beeson K."/>
            <person name="Tran B."/>
            <person name="Rogers Y.-H."/>
            <person name="Friedman R."/>
            <person name="Venter J.C."/>
        </authorList>
    </citation>
    <scope>NUCLEOTIDE SEQUENCE [LARGE SCALE GENOMIC DNA]</scope>
    <source>
        <strain evidence="3 4">DSM 3645</strain>
    </source>
</reference>
<feature type="domain" description="DUF1214" evidence="1">
    <location>
        <begin position="354"/>
        <end position="461"/>
    </location>
</feature>
<dbReference type="HOGENOM" id="CLU_027269_1_1_0"/>
<evidence type="ECO:0008006" key="5">
    <source>
        <dbReference type="Google" id="ProtNLM"/>
    </source>
</evidence>
<evidence type="ECO:0000313" key="3">
    <source>
        <dbReference type="EMBL" id="EAQ76896.1"/>
    </source>
</evidence>
<sequence length="485" mass="53103">MLRHESLLICALLVTSGGVWVRAQNPPKPEAAPPAATSAWKEEYARSVGITAYTYAFPYYYNAQLRWKWVAEPSEKGKSAYAAVNHFFHAKRLTTAKYRDGGSPNNDTLYSIAWVDVSREPVILSIPDMADRYYSFEFAAFNSDNFASVGQRTNGSGPGNFAIVGPDFADALPSGVIALAKSPTPWVLVMGRTLVYSPQDVMYVRELQAQYKLTPLSYWGKNNVSLPETRDVWQPLDPANDPLAVWKTINRALSENPPPKSQQGLIDLFATLKIGPGQNVAKLDPAYQAGLARAAVDGQKILEKALLDDPDAVVINGWKYPPPALGRAGDKGEYLVRAAQQSLGGIVASDPAESVFLVAHVDAEGKKLTGAKKYELVFPPGKLPPAKAFWSITMYSGDANLVENPLERYSITSRTISAKPDKKEGLKISIQHEALSGAAAKNWLPAPQGSFYLILRTYNPDAEIVEQTWTPPAITVRTIPEKPKQ</sequence>
<dbReference type="STRING" id="314230.DSM3645_17961"/>
<dbReference type="InterPro" id="IPR037050">
    <property type="entry name" value="DUF1254_sf"/>
</dbReference>
<dbReference type="InterPro" id="IPR010679">
    <property type="entry name" value="DUF1254"/>
</dbReference>
<dbReference type="Gene3D" id="2.60.40.1610">
    <property type="entry name" value="Domain of unknown function DUF1254"/>
    <property type="match status" value="1"/>
</dbReference>
<dbReference type="Proteomes" id="UP000004358">
    <property type="component" value="Unassembled WGS sequence"/>
</dbReference>
<dbReference type="AlphaFoldDB" id="A4A2W6"/>
<dbReference type="InterPro" id="IPR037049">
    <property type="entry name" value="DUF1214_C_sf"/>
</dbReference>
<dbReference type="Gene3D" id="2.60.120.600">
    <property type="entry name" value="Domain of unknown function DUF1214, C-terminal domain"/>
    <property type="match status" value="1"/>
</dbReference>
<dbReference type="eggNOG" id="COG5361">
    <property type="taxonomic scope" value="Bacteria"/>
</dbReference>